<dbReference type="PANTHER" id="PTHR43727">
    <property type="entry name" value="DIAMINOPIMELATE DECARBOXYLASE"/>
    <property type="match status" value="1"/>
</dbReference>
<evidence type="ECO:0000313" key="8">
    <source>
        <dbReference type="Proteomes" id="UP001546774"/>
    </source>
</evidence>
<proteinExistence type="predicted"/>
<dbReference type="EMBL" id="JBBMFS010000009">
    <property type="protein sequence ID" value="MEQ2555453.1"/>
    <property type="molecule type" value="Genomic_DNA"/>
</dbReference>
<sequence length="403" mass="44745">MSQKSTHITDLFGTLPTPSYIIDENVLRHNGEILASVAAHTGCKILLAQKAFSNYDFYPLLSGYLSGTEASGLYEARLGAEEMPDKEVHVFCGAYRDDEFEELLTYADHIVFNSPHQFKKFAQKAKAAGKSIGLRINPECSTQDGHAIYDPCAPGSRLGTTRAVWNREMTGEWISLLDGLHFHTLCEQDSDDLETTLAAVERSFGDILPQMKWLNMGGGHHITRNDYDITRLEKCITYAQDQWNLCVYLEPGEAVALNAGYLITRVLDIVENNGTHIAILDTSAACHMPDVIEMPYMPPLYGAKAVTDKPATNADSTHPDFVYRLAGPTCLAGDVIGDYTFAAPLHEGSLLVFQDMAIYSTCKNNTFNGMPLPDIYKMQTDGAFVKLTDFGYSDFKMRLGKYR</sequence>
<gene>
    <name evidence="7" type="primary">nspC</name>
    <name evidence="7" type="ORF">WMO37_10630</name>
</gene>
<dbReference type="EC" id="4.1.1.96" evidence="7"/>
<protein>
    <submittedName>
        <fullName evidence="7">Carboxynorspermidine decarboxylase</fullName>
        <ecNumber evidence="7">4.1.1.96</ecNumber>
    </submittedName>
</protein>
<dbReference type="SUPFAM" id="SSF51419">
    <property type="entry name" value="PLP-binding barrel"/>
    <property type="match status" value="1"/>
</dbReference>
<evidence type="ECO:0000256" key="1">
    <source>
        <dbReference type="ARBA" id="ARBA00001933"/>
    </source>
</evidence>
<keyword evidence="5 7" id="KW-0456">Lyase</keyword>
<evidence type="ECO:0000256" key="3">
    <source>
        <dbReference type="ARBA" id="ARBA00022898"/>
    </source>
</evidence>
<dbReference type="InterPro" id="IPR022643">
    <property type="entry name" value="De-COase2_C"/>
</dbReference>
<organism evidence="7 8">
    <name type="scientific">Lachnospira intestinalis</name>
    <dbReference type="NCBI Taxonomy" id="3133158"/>
    <lineage>
        <taxon>Bacteria</taxon>
        <taxon>Bacillati</taxon>
        <taxon>Bacillota</taxon>
        <taxon>Clostridia</taxon>
        <taxon>Lachnospirales</taxon>
        <taxon>Lachnospiraceae</taxon>
        <taxon>Lachnospira</taxon>
    </lineage>
</organism>
<dbReference type="SUPFAM" id="SSF50621">
    <property type="entry name" value="Alanine racemase C-terminal domain-like"/>
    <property type="match status" value="1"/>
</dbReference>
<keyword evidence="8" id="KW-1185">Reference proteome</keyword>
<dbReference type="InterPro" id="IPR029066">
    <property type="entry name" value="PLP-binding_barrel"/>
</dbReference>
<evidence type="ECO:0000256" key="2">
    <source>
        <dbReference type="ARBA" id="ARBA00022793"/>
    </source>
</evidence>
<accession>A0ABV1H6Y4</accession>
<dbReference type="GO" id="GO:0016829">
    <property type="term" value="F:lyase activity"/>
    <property type="evidence" value="ECO:0007669"/>
    <property type="project" value="UniProtKB-KW"/>
</dbReference>
<dbReference type="CDD" id="cd06829">
    <property type="entry name" value="PLPDE_III_CANSDC"/>
    <property type="match status" value="1"/>
</dbReference>
<dbReference type="PANTHER" id="PTHR43727:SF1">
    <property type="entry name" value="CARBOXYNORSPERMIDINE_CARBOXYSPERMIDINE DECARBOXYLASE"/>
    <property type="match status" value="1"/>
</dbReference>
<dbReference type="PIRSF" id="PIRSF038941">
    <property type="entry name" value="NspC"/>
    <property type="match status" value="1"/>
</dbReference>
<name>A0ABV1H6Y4_9FIRM</name>
<dbReference type="InterPro" id="IPR005730">
    <property type="entry name" value="Nsp_de-COase"/>
</dbReference>
<evidence type="ECO:0000313" key="7">
    <source>
        <dbReference type="EMBL" id="MEQ2555453.1"/>
    </source>
</evidence>
<comment type="cofactor">
    <cofactor evidence="1">
        <name>pyridoxal 5'-phosphate</name>
        <dbReference type="ChEBI" id="CHEBI:597326"/>
    </cofactor>
</comment>
<dbReference type="Gene3D" id="3.20.20.10">
    <property type="entry name" value="Alanine racemase"/>
    <property type="match status" value="1"/>
</dbReference>
<keyword evidence="4" id="KW-0745">Spermidine biosynthesis</keyword>
<dbReference type="Pfam" id="PF00278">
    <property type="entry name" value="Orn_DAP_Arg_deC"/>
    <property type="match status" value="1"/>
</dbReference>
<reference evidence="7" key="1">
    <citation type="submission" date="2024-03" db="EMBL/GenBank/DDBJ databases">
        <title>Human intestinal bacterial collection.</title>
        <authorList>
            <person name="Pauvert C."/>
            <person name="Hitch T.C.A."/>
            <person name="Clavel T."/>
        </authorList>
    </citation>
    <scope>NUCLEOTIDE SEQUENCE [LARGE SCALE GENOMIC DNA]</scope>
    <source>
        <strain evidence="7">CLA-AA-H89B</strain>
    </source>
</reference>
<feature type="domain" description="Orn/DAP/Arg decarboxylase 2 C-terminal" evidence="6">
    <location>
        <begin position="148"/>
        <end position="356"/>
    </location>
</feature>
<evidence type="ECO:0000259" key="6">
    <source>
        <dbReference type="Pfam" id="PF00278"/>
    </source>
</evidence>
<dbReference type="Gene3D" id="2.40.37.10">
    <property type="entry name" value="Lyase, Ornithine Decarboxylase, Chain A, domain 1"/>
    <property type="match status" value="1"/>
</dbReference>
<evidence type="ECO:0000256" key="5">
    <source>
        <dbReference type="ARBA" id="ARBA00023239"/>
    </source>
</evidence>
<dbReference type="Proteomes" id="UP001546774">
    <property type="component" value="Unassembled WGS sequence"/>
</dbReference>
<evidence type="ECO:0000256" key="4">
    <source>
        <dbReference type="ARBA" id="ARBA00023066"/>
    </source>
</evidence>
<keyword evidence="2" id="KW-0210">Decarboxylase</keyword>
<dbReference type="InterPro" id="IPR009006">
    <property type="entry name" value="Ala_racemase/Decarboxylase_C"/>
</dbReference>
<keyword evidence="3" id="KW-0663">Pyridoxal phosphate</keyword>
<comment type="caution">
    <text evidence="7">The sequence shown here is derived from an EMBL/GenBank/DDBJ whole genome shotgun (WGS) entry which is preliminary data.</text>
</comment>
<dbReference type="NCBIfam" id="TIGR01047">
    <property type="entry name" value="nspC"/>
    <property type="match status" value="1"/>
</dbReference>